<evidence type="ECO:0000313" key="1">
    <source>
        <dbReference type="EMBL" id="KAK6309619.1"/>
    </source>
</evidence>
<evidence type="ECO:0000313" key="2">
    <source>
        <dbReference type="Proteomes" id="UP001356427"/>
    </source>
</evidence>
<comment type="caution">
    <text evidence="1">The sequence shown here is derived from an EMBL/GenBank/DDBJ whole genome shotgun (WGS) entry which is preliminary data.</text>
</comment>
<reference evidence="1 2" key="1">
    <citation type="submission" date="2021-04" db="EMBL/GenBank/DDBJ databases">
        <authorList>
            <person name="De Guttry C."/>
            <person name="Zahm M."/>
            <person name="Klopp C."/>
            <person name="Cabau C."/>
            <person name="Louis A."/>
            <person name="Berthelot C."/>
            <person name="Parey E."/>
            <person name="Roest Crollius H."/>
            <person name="Montfort J."/>
            <person name="Robinson-Rechavi M."/>
            <person name="Bucao C."/>
            <person name="Bouchez O."/>
            <person name="Gislard M."/>
            <person name="Lluch J."/>
            <person name="Milhes M."/>
            <person name="Lampietro C."/>
            <person name="Lopez Roques C."/>
            <person name="Donnadieu C."/>
            <person name="Braasch I."/>
            <person name="Desvignes T."/>
            <person name="Postlethwait J."/>
            <person name="Bobe J."/>
            <person name="Wedekind C."/>
            <person name="Guiguen Y."/>
        </authorList>
    </citation>
    <scope>NUCLEOTIDE SEQUENCE [LARGE SCALE GENOMIC DNA]</scope>
    <source>
        <strain evidence="1">Cs_M1</strain>
        <tissue evidence="1">Blood</tissue>
    </source>
</reference>
<dbReference type="Proteomes" id="UP001356427">
    <property type="component" value="Unassembled WGS sequence"/>
</dbReference>
<gene>
    <name evidence="1" type="ORF">J4Q44_G00195000</name>
</gene>
<organism evidence="1 2">
    <name type="scientific">Coregonus suidteri</name>
    <dbReference type="NCBI Taxonomy" id="861788"/>
    <lineage>
        <taxon>Eukaryota</taxon>
        <taxon>Metazoa</taxon>
        <taxon>Chordata</taxon>
        <taxon>Craniata</taxon>
        <taxon>Vertebrata</taxon>
        <taxon>Euteleostomi</taxon>
        <taxon>Actinopterygii</taxon>
        <taxon>Neopterygii</taxon>
        <taxon>Teleostei</taxon>
        <taxon>Protacanthopterygii</taxon>
        <taxon>Salmoniformes</taxon>
        <taxon>Salmonidae</taxon>
        <taxon>Coregoninae</taxon>
        <taxon>Coregonus</taxon>
    </lineage>
</organism>
<dbReference type="EMBL" id="JAGTTL010000017">
    <property type="protein sequence ID" value="KAK6309619.1"/>
    <property type="molecule type" value="Genomic_DNA"/>
</dbReference>
<keyword evidence="2" id="KW-1185">Reference proteome</keyword>
<dbReference type="AlphaFoldDB" id="A0AAN8QL71"/>
<protein>
    <submittedName>
        <fullName evidence="1">Uncharacterized protein</fullName>
    </submittedName>
</protein>
<proteinExistence type="predicted"/>
<name>A0AAN8QL71_9TELE</name>
<accession>A0AAN8QL71</accession>
<sequence>MLKSPLRGPILSNPARSLQPEYSMRHPGVMQEKTSELQWVLLMGEQDIQEEEEEWYGDEGVHRVEQDIQEEEEEWYQYVSKLWELCLVTSAACSSTVVSYAKSLELWRQAAWNTQVE</sequence>